<reference evidence="1 2" key="1">
    <citation type="submission" date="2019-04" db="EMBL/GenBank/DDBJ databases">
        <title>Sphingobacterium olei sp. nov., isolated from oil-contaminated soil.</title>
        <authorList>
            <person name="Liu B."/>
        </authorList>
    </citation>
    <scope>NUCLEOTIDE SEQUENCE [LARGE SCALE GENOMIC DNA]</scope>
    <source>
        <strain evidence="1 2">HAL-9</strain>
    </source>
</reference>
<gene>
    <name evidence="1" type="ORF">FAZ15_07965</name>
</gene>
<accession>A0A4U0P3F1</accession>
<dbReference type="OrthoDB" id="1035036at2"/>
<organism evidence="1 2">
    <name type="scientific">Sphingobacterium olei</name>
    <dbReference type="NCBI Taxonomy" id="2571155"/>
    <lineage>
        <taxon>Bacteria</taxon>
        <taxon>Pseudomonadati</taxon>
        <taxon>Bacteroidota</taxon>
        <taxon>Sphingobacteriia</taxon>
        <taxon>Sphingobacteriales</taxon>
        <taxon>Sphingobacteriaceae</taxon>
        <taxon>Sphingobacterium</taxon>
    </lineage>
</organism>
<keyword evidence="2" id="KW-1185">Reference proteome</keyword>
<evidence type="ECO:0000313" key="2">
    <source>
        <dbReference type="Proteomes" id="UP000306808"/>
    </source>
</evidence>
<dbReference type="AlphaFoldDB" id="A0A4U0P3F1"/>
<dbReference type="EMBL" id="SUME01000003">
    <property type="protein sequence ID" value="TJZ61132.1"/>
    <property type="molecule type" value="Genomic_DNA"/>
</dbReference>
<sequence length="542" mass="62285">MKKKYIIYGLLIGACSFYSCEKFFEVDTSDILLDENYVGEANELYSGYIGVASKMQAIADQTIFLSDLRSDFLEPTQNAPQDLWDIYNFKETRGNEFANPSPYYDLIVNANNYIDKVVKYRKENPKVIEESDYRALISGAIRFKVWTYLTVGKLYGKVAYFDNPNLKLDDIGTIPMITLDELIPKLLSLMESGVDGVNGLYETNWANILFPGVPTNQQDLVWNMICPSPMPLLIELQLWAGQYEKVVANGMNFIYDNGSARYKVSSDDYNGEAIQVFTRDPITRTRVLINIVPYDYERNQTNRLIKYFSNTPPSVYYLRPSQVSMDRYARQLRADGLNLGDQYRGENFTYFFQNGDWVVRKYSRDRETPSEIYKNNVHVTIYRDVDVHFAVIEALNHLSLFAEAEALLNNGISTYQDLNVGNLRYPFADPLQTTPLRRNWGIRRRVNMSAVYPAGIAKPGEGSTAADTTAYKKALDKLIVEETLLESSGEAKPFFSMVRIAKRWQDNSIVADIVSKKYGGREEEIRSYLMDENNWFIKYPLN</sequence>
<proteinExistence type="predicted"/>
<dbReference type="Gene3D" id="1.25.40.390">
    <property type="match status" value="1"/>
</dbReference>
<dbReference type="InterPro" id="IPR011990">
    <property type="entry name" value="TPR-like_helical_dom_sf"/>
</dbReference>
<dbReference type="SUPFAM" id="SSF48452">
    <property type="entry name" value="TPR-like"/>
    <property type="match status" value="1"/>
</dbReference>
<protein>
    <submittedName>
        <fullName evidence="1">RagB/SusD family protein</fullName>
    </submittedName>
</protein>
<dbReference type="Proteomes" id="UP000306808">
    <property type="component" value="Unassembled WGS sequence"/>
</dbReference>
<dbReference type="RefSeq" id="WP_136900790.1">
    <property type="nucleotide sequence ID" value="NZ_SUME01000003.1"/>
</dbReference>
<comment type="caution">
    <text evidence="1">The sequence shown here is derived from an EMBL/GenBank/DDBJ whole genome shotgun (WGS) entry which is preliminary data.</text>
</comment>
<name>A0A4U0P3F1_9SPHI</name>
<dbReference type="PROSITE" id="PS51257">
    <property type="entry name" value="PROKAR_LIPOPROTEIN"/>
    <property type="match status" value="1"/>
</dbReference>
<evidence type="ECO:0000313" key="1">
    <source>
        <dbReference type="EMBL" id="TJZ61132.1"/>
    </source>
</evidence>